<keyword evidence="1" id="KW-0472">Membrane</keyword>
<keyword evidence="1" id="KW-1133">Transmembrane helix</keyword>
<accession>A0ABT6U3H4</accession>
<evidence type="ECO:0000313" key="2">
    <source>
        <dbReference type="EMBL" id="MDI4670706.1"/>
    </source>
</evidence>
<organism evidence="2 3">
    <name type="scientific">Pseudoalteromonas shioyasakiensis</name>
    <dbReference type="NCBI Taxonomy" id="1190813"/>
    <lineage>
        <taxon>Bacteria</taxon>
        <taxon>Pseudomonadati</taxon>
        <taxon>Pseudomonadota</taxon>
        <taxon>Gammaproteobacteria</taxon>
        <taxon>Alteromonadales</taxon>
        <taxon>Pseudoalteromonadaceae</taxon>
        <taxon>Pseudoalteromonas</taxon>
    </lineage>
</organism>
<reference evidence="2 3" key="1">
    <citation type="submission" date="2022-02" db="EMBL/GenBank/DDBJ databases">
        <title>Genome analysis of Beneficial Microorganisms for Coral consortium from Pocillopora damicornis.</title>
        <authorList>
            <person name="Rosado P.M."/>
            <person name="Cardoso P.M."/>
            <person name="Rosado J.G."/>
            <person name="Schultz J."/>
            <person name="Rocha U."/>
            <person name="Costa T.K."/>
            <person name="Peixoto R.S."/>
        </authorList>
    </citation>
    <scope>NUCLEOTIDE SEQUENCE [LARGE SCALE GENOMIC DNA]</scope>
    <source>
        <strain evidence="2 3">BMC5</strain>
    </source>
</reference>
<evidence type="ECO:0000256" key="1">
    <source>
        <dbReference type="SAM" id="Phobius"/>
    </source>
</evidence>
<comment type="caution">
    <text evidence="2">The sequence shown here is derived from an EMBL/GenBank/DDBJ whole genome shotgun (WGS) entry which is preliminary data.</text>
</comment>
<proteinExistence type="predicted"/>
<feature type="transmembrane region" description="Helical" evidence="1">
    <location>
        <begin position="55"/>
        <end position="72"/>
    </location>
</feature>
<gene>
    <name evidence="2" type="ORF">MKZ47_16665</name>
</gene>
<dbReference type="RefSeq" id="WP_175082867.1">
    <property type="nucleotide sequence ID" value="NZ_JAKUMG010000011.1"/>
</dbReference>
<dbReference type="Proteomes" id="UP001156974">
    <property type="component" value="Unassembled WGS sequence"/>
</dbReference>
<sequence>MKIVFKFIGLIWTITFLSFFVLFIYVGIGGEIPPLVQEYVIYSQTVLSSFLTSNWFYVVFVVGWFGVSYGLGKESGWQNLAKRYRKNNDWGLEESFRIGSGYIGKIRHNGILKVAANNRGLYLRVLFPFKFGHKNLFIPWQEISNVTLESGLFSENTPSFLKRMAKPVSKTEYLNIQLHEFPKQRLTIQSSEQLLRYIPKTLRDSAEQVVKKQPL</sequence>
<dbReference type="EMBL" id="JAKUMG010000011">
    <property type="protein sequence ID" value="MDI4670706.1"/>
    <property type="molecule type" value="Genomic_DNA"/>
</dbReference>
<keyword evidence="1" id="KW-0812">Transmembrane</keyword>
<evidence type="ECO:0000313" key="3">
    <source>
        <dbReference type="Proteomes" id="UP001156974"/>
    </source>
</evidence>
<feature type="transmembrane region" description="Helical" evidence="1">
    <location>
        <begin position="7"/>
        <end position="28"/>
    </location>
</feature>
<protein>
    <submittedName>
        <fullName evidence="2">Uncharacterized protein</fullName>
    </submittedName>
</protein>
<keyword evidence="3" id="KW-1185">Reference proteome</keyword>
<name>A0ABT6U3H4_9GAMM</name>